<organism evidence="3 4">
    <name type="scientific">Labeo rohita</name>
    <name type="common">Indian major carp</name>
    <name type="synonym">Cyprinus rohita</name>
    <dbReference type="NCBI Taxonomy" id="84645"/>
    <lineage>
        <taxon>Eukaryota</taxon>
        <taxon>Metazoa</taxon>
        <taxon>Chordata</taxon>
        <taxon>Craniata</taxon>
        <taxon>Vertebrata</taxon>
        <taxon>Euteleostomi</taxon>
        <taxon>Actinopterygii</taxon>
        <taxon>Neopterygii</taxon>
        <taxon>Teleostei</taxon>
        <taxon>Ostariophysi</taxon>
        <taxon>Cypriniformes</taxon>
        <taxon>Cyprinidae</taxon>
        <taxon>Labeoninae</taxon>
        <taxon>Labeonini</taxon>
        <taxon>Labeo</taxon>
    </lineage>
</organism>
<gene>
    <name evidence="3" type="ORF">ROHU_000480</name>
</gene>
<keyword evidence="4" id="KW-1185">Reference proteome</keyword>
<accession>A0A498P4J7</accession>
<name>A0A498P4J7_LABRO</name>
<evidence type="ECO:0000313" key="4">
    <source>
        <dbReference type="Proteomes" id="UP000290572"/>
    </source>
</evidence>
<sequence>MYERMRADQRKFGKAAWGAAVERMEKLQYAVSKETLQLMRAKEICLEQRKHGLREEMQGLQGGEDAMVRLDQLEAMYYELQLQLYEIQFEILKYEELLLTAQLQSLRRQMSERQEEVVYYDTYESPDAMKATDDPSTPLTPPRDDVAKLQQRTRQLEARRGRITAKKAYLKHKKDIKSKEREQALRLLSTPSRERLCASVSLSVLSNRV</sequence>
<dbReference type="GO" id="GO:0034314">
    <property type="term" value="P:Arp2/3 complex-mediated actin nucleation"/>
    <property type="evidence" value="ECO:0007669"/>
    <property type="project" value="TreeGrafter"/>
</dbReference>
<dbReference type="InterPro" id="IPR031738">
    <property type="entry name" value="JMY/WHAMM"/>
</dbReference>
<evidence type="ECO:0000259" key="2">
    <source>
        <dbReference type="Pfam" id="PF15871"/>
    </source>
</evidence>
<dbReference type="STRING" id="84645.A0A498P4J7"/>
<comment type="caution">
    <text evidence="3">The sequence shown here is derived from an EMBL/GenBank/DDBJ whole genome shotgun (WGS) entry which is preliminary data.</text>
</comment>
<evidence type="ECO:0000256" key="1">
    <source>
        <dbReference type="ARBA" id="ARBA00023054"/>
    </source>
</evidence>
<dbReference type="GO" id="GO:0005737">
    <property type="term" value="C:cytoplasm"/>
    <property type="evidence" value="ECO:0007669"/>
    <property type="project" value="TreeGrafter"/>
</dbReference>
<dbReference type="PANTHER" id="PTHR23330:SF8">
    <property type="entry name" value="JUNCTION-MEDIATING AND -REGULATORY PROTEIN"/>
    <property type="match status" value="1"/>
</dbReference>
<proteinExistence type="predicted"/>
<dbReference type="EMBL" id="QBIY01003209">
    <property type="protein sequence ID" value="RXN39131.1"/>
    <property type="molecule type" value="Genomic_DNA"/>
</dbReference>
<dbReference type="GO" id="GO:0070060">
    <property type="term" value="P:'de novo' actin filament nucleation"/>
    <property type="evidence" value="ECO:0007669"/>
    <property type="project" value="TreeGrafter"/>
</dbReference>
<reference evidence="3 4" key="1">
    <citation type="submission" date="2018-03" db="EMBL/GenBank/DDBJ databases">
        <title>Draft genome sequence of Rohu Carp (Labeo rohita).</title>
        <authorList>
            <person name="Das P."/>
            <person name="Kushwaha B."/>
            <person name="Joshi C.G."/>
            <person name="Kumar D."/>
            <person name="Nagpure N.S."/>
            <person name="Sahoo L."/>
            <person name="Das S.P."/>
            <person name="Bit A."/>
            <person name="Patnaik S."/>
            <person name="Meher P.K."/>
            <person name="Jayasankar P."/>
            <person name="Koringa P.G."/>
            <person name="Patel N.V."/>
            <person name="Hinsu A.T."/>
            <person name="Kumar R."/>
            <person name="Pandey M."/>
            <person name="Agarwal S."/>
            <person name="Srivastava S."/>
            <person name="Singh M."/>
            <person name="Iquebal M.A."/>
            <person name="Jaiswal S."/>
            <person name="Angadi U.B."/>
            <person name="Kumar N."/>
            <person name="Raza M."/>
            <person name="Shah T.M."/>
            <person name="Rai A."/>
            <person name="Jena J.K."/>
        </authorList>
    </citation>
    <scope>NUCLEOTIDE SEQUENCE [LARGE SCALE GENOMIC DNA]</scope>
    <source>
        <strain evidence="3">DASCIFA01</strain>
        <tissue evidence="3">Testis</tissue>
    </source>
</reference>
<evidence type="ECO:0000313" key="3">
    <source>
        <dbReference type="EMBL" id="RXN39131.1"/>
    </source>
</evidence>
<dbReference type="PANTHER" id="PTHR23330">
    <property type="entry name" value="P300 TRANSCRIPTIONAL COFACTOR JMY-RELATED"/>
    <property type="match status" value="1"/>
</dbReference>
<dbReference type="Pfam" id="PF15871">
    <property type="entry name" value="JMY"/>
    <property type="match status" value="1"/>
</dbReference>
<dbReference type="GO" id="GO:0072332">
    <property type="term" value="P:intrinsic apoptotic signaling pathway by p53 class mediator"/>
    <property type="evidence" value="ECO:0007669"/>
    <property type="project" value="TreeGrafter"/>
</dbReference>
<keyword evidence="1" id="KW-0175">Coiled coil</keyword>
<dbReference type="GO" id="GO:0005634">
    <property type="term" value="C:nucleus"/>
    <property type="evidence" value="ECO:0007669"/>
    <property type="project" value="TreeGrafter"/>
</dbReference>
<feature type="domain" description="JMY/WHAMM middle" evidence="2">
    <location>
        <begin position="1"/>
        <end position="130"/>
    </location>
</feature>
<dbReference type="GO" id="GO:0071933">
    <property type="term" value="F:Arp2/3 complex binding"/>
    <property type="evidence" value="ECO:0007669"/>
    <property type="project" value="TreeGrafter"/>
</dbReference>
<dbReference type="GO" id="GO:0003713">
    <property type="term" value="F:transcription coactivator activity"/>
    <property type="evidence" value="ECO:0007669"/>
    <property type="project" value="TreeGrafter"/>
</dbReference>
<dbReference type="AlphaFoldDB" id="A0A498P4J7"/>
<dbReference type="GO" id="GO:0043065">
    <property type="term" value="P:positive regulation of apoptotic process"/>
    <property type="evidence" value="ECO:0007669"/>
    <property type="project" value="TreeGrafter"/>
</dbReference>
<dbReference type="Proteomes" id="UP000290572">
    <property type="component" value="Unassembled WGS sequence"/>
</dbReference>
<protein>
    <submittedName>
        <fullName evidence="3">Junction-mediating and-regulatory</fullName>
    </submittedName>
</protein>